<protein>
    <recommendedName>
        <fullName evidence="4">DUF3592 domain-containing protein</fullName>
    </recommendedName>
</protein>
<evidence type="ECO:0000313" key="3">
    <source>
        <dbReference type="Proteomes" id="UP000577707"/>
    </source>
</evidence>
<proteinExistence type="predicted"/>
<evidence type="ECO:0000256" key="1">
    <source>
        <dbReference type="SAM" id="Phobius"/>
    </source>
</evidence>
<keyword evidence="1" id="KW-1133">Transmembrane helix</keyword>
<reference evidence="2 3" key="1">
    <citation type="submission" date="2020-08" db="EMBL/GenBank/DDBJ databases">
        <title>Genomic Encyclopedia of Type Strains, Phase III (KMG-III): the genomes of soil and plant-associated and newly described type strains.</title>
        <authorList>
            <person name="Whitman W."/>
        </authorList>
    </citation>
    <scope>NUCLEOTIDE SEQUENCE [LARGE SCALE GENOMIC DNA]</scope>
    <source>
        <strain evidence="2 3">CECT 3302</strain>
    </source>
</reference>
<dbReference type="AlphaFoldDB" id="A0A7W5F7H8"/>
<feature type="transmembrane region" description="Helical" evidence="1">
    <location>
        <begin position="6"/>
        <end position="25"/>
    </location>
</feature>
<evidence type="ECO:0008006" key="4">
    <source>
        <dbReference type="Google" id="ProtNLM"/>
    </source>
</evidence>
<organism evidence="2 3">
    <name type="scientific">Nocardioides albus</name>
    <dbReference type="NCBI Taxonomy" id="1841"/>
    <lineage>
        <taxon>Bacteria</taxon>
        <taxon>Bacillati</taxon>
        <taxon>Actinomycetota</taxon>
        <taxon>Actinomycetes</taxon>
        <taxon>Propionibacteriales</taxon>
        <taxon>Nocardioidaceae</taxon>
        <taxon>Nocardioides</taxon>
    </lineage>
</organism>
<dbReference type="EMBL" id="JACHXG010000002">
    <property type="protein sequence ID" value="MBB3088180.1"/>
    <property type="molecule type" value="Genomic_DNA"/>
</dbReference>
<feature type="transmembrane region" description="Helical" evidence="1">
    <location>
        <begin position="117"/>
        <end position="145"/>
    </location>
</feature>
<sequence length="149" mass="15802">MQDLLGALAVTLLGALICASGYLNYRSAKRRARGSRRWARANADVTKAWSQDTSGAAGDMTYHVNYTFTAPETGGSYYGHSEHGPQGVETGDDIEVMYDPKAPYNNELPMARVALSFLPIAFGGLTIFGAILALGSLAAAVVIIVDLTS</sequence>
<dbReference type="Proteomes" id="UP000577707">
    <property type="component" value="Unassembled WGS sequence"/>
</dbReference>
<keyword evidence="3" id="KW-1185">Reference proteome</keyword>
<dbReference type="RefSeq" id="WP_183543029.1">
    <property type="nucleotide sequence ID" value="NZ_BMQT01000004.1"/>
</dbReference>
<comment type="caution">
    <text evidence="2">The sequence shown here is derived from an EMBL/GenBank/DDBJ whole genome shotgun (WGS) entry which is preliminary data.</text>
</comment>
<name>A0A7W5F7H8_9ACTN</name>
<keyword evidence="1" id="KW-0472">Membrane</keyword>
<keyword evidence="1" id="KW-0812">Transmembrane</keyword>
<accession>A0A7W5F7H8</accession>
<gene>
    <name evidence="2" type="ORF">FHS12_001113</name>
</gene>
<evidence type="ECO:0000313" key="2">
    <source>
        <dbReference type="EMBL" id="MBB3088180.1"/>
    </source>
</evidence>